<organism evidence="2 3">
    <name type="scientific">Cephalotus follicularis</name>
    <name type="common">Albany pitcher plant</name>
    <dbReference type="NCBI Taxonomy" id="3775"/>
    <lineage>
        <taxon>Eukaryota</taxon>
        <taxon>Viridiplantae</taxon>
        <taxon>Streptophyta</taxon>
        <taxon>Embryophyta</taxon>
        <taxon>Tracheophyta</taxon>
        <taxon>Spermatophyta</taxon>
        <taxon>Magnoliopsida</taxon>
        <taxon>eudicotyledons</taxon>
        <taxon>Gunneridae</taxon>
        <taxon>Pentapetalae</taxon>
        <taxon>rosids</taxon>
        <taxon>fabids</taxon>
        <taxon>Oxalidales</taxon>
        <taxon>Cephalotaceae</taxon>
        <taxon>Cephalotus</taxon>
    </lineage>
</organism>
<dbReference type="Proteomes" id="UP000187406">
    <property type="component" value="Unassembled WGS sequence"/>
</dbReference>
<dbReference type="OrthoDB" id="909814at2759"/>
<keyword evidence="3" id="KW-1185">Reference proteome</keyword>
<dbReference type="Pfam" id="PF07797">
    <property type="entry name" value="DUF1639"/>
    <property type="match status" value="1"/>
</dbReference>
<dbReference type="EMBL" id="BDDD01000971">
    <property type="protein sequence ID" value="GAV72139.1"/>
    <property type="molecule type" value="Genomic_DNA"/>
</dbReference>
<name>A0A1Q3BW87_CEPFO</name>
<accession>A0A1Q3BW87</accession>
<dbReference type="InterPro" id="IPR012438">
    <property type="entry name" value="DUF1639"/>
</dbReference>
<dbReference type="PANTHER" id="PTHR33130:SF40">
    <property type="entry name" value="CHROMOGRANIN (DUF1639)"/>
    <property type="match status" value="1"/>
</dbReference>
<proteinExistence type="predicted"/>
<dbReference type="PANTHER" id="PTHR33130">
    <property type="entry name" value="PUTATIVE (DUF1639)-RELATED"/>
    <property type="match status" value="1"/>
</dbReference>
<feature type="region of interest" description="Disordered" evidence="1">
    <location>
        <begin position="15"/>
        <end position="66"/>
    </location>
</feature>
<dbReference type="AlphaFoldDB" id="A0A1Q3BW87"/>
<reference evidence="3" key="1">
    <citation type="submission" date="2016-04" db="EMBL/GenBank/DDBJ databases">
        <title>Cephalotus genome sequencing.</title>
        <authorList>
            <person name="Fukushima K."/>
            <person name="Hasebe M."/>
            <person name="Fang X."/>
        </authorList>
    </citation>
    <scope>NUCLEOTIDE SEQUENCE [LARGE SCALE GENOMIC DNA]</scope>
    <source>
        <strain evidence="3">cv. St1</strain>
    </source>
</reference>
<evidence type="ECO:0000313" key="3">
    <source>
        <dbReference type="Proteomes" id="UP000187406"/>
    </source>
</evidence>
<dbReference type="InParanoid" id="A0A1Q3BW87"/>
<feature type="compositionally biased region" description="Low complexity" evidence="1">
    <location>
        <begin position="55"/>
        <end position="66"/>
    </location>
</feature>
<sequence>MASTFSLKSHPLHNFPLPHLQWGNTNRHRKHKESPPQDSSFSLINGPDHPDAKNPTPSSSSPDGSKTSLLLRLRTKAKIVDVASDAAADQALIAANDEELESKTWNLRPRKEIVKKAVANAIGSAGASRTRASSPQVIKTQSKDVVEEKGAAAAKEEKENRRRLSIWLTKEEIKEDFLLLTGSKPRKRPRKRPKHVQRQHDCLFPGLWLDSITPNSYKI</sequence>
<dbReference type="STRING" id="3775.A0A1Q3BW87"/>
<comment type="caution">
    <text evidence="2">The sequence shown here is derived from an EMBL/GenBank/DDBJ whole genome shotgun (WGS) entry which is preliminary data.</text>
</comment>
<gene>
    <name evidence="2" type="ORF">CFOL_v3_15628</name>
</gene>
<protein>
    <submittedName>
        <fullName evidence="2">DUF1639 domain-containing protein</fullName>
    </submittedName>
</protein>
<evidence type="ECO:0000256" key="1">
    <source>
        <dbReference type="SAM" id="MobiDB-lite"/>
    </source>
</evidence>
<evidence type="ECO:0000313" key="2">
    <source>
        <dbReference type="EMBL" id="GAV72139.1"/>
    </source>
</evidence>
<feature type="compositionally biased region" description="Low complexity" evidence="1">
    <location>
        <begin position="125"/>
        <end position="134"/>
    </location>
</feature>
<feature type="region of interest" description="Disordered" evidence="1">
    <location>
        <begin position="125"/>
        <end position="145"/>
    </location>
</feature>